<evidence type="ECO:0000259" key="4">
    <source>
        <dbReference type="PROSITE" id="PS50110"/>
    </source>
</evidence>
<dbReference type="InterPro" id="IPR003751">
    <property type="entry name" value="CsrA"/>
</dbReference>
<dbReference type="SMART" id="SM00448">
    <property type="entry name" value="REC"/>
    <property type="match status" value="1"/>
</dbReference>
<name>A0ABT7PLB5_9BACT</name>
<feature type="modified residue" description="4-aspartylphosphate" evidence="3">
    <location>
        <position position="185"/>
    </location>
</feature>
<dbReference type="InterPro" id="IPR036107">
    <property type="entry name" value="CsrA_sf"/>
</dbReference>
<dbReference type="RefSeq" id="WP_261345087.1">
    <property type="nucleotide sequence ID" value="NZ_CP141221.1"/>
</dbReference>
<sequence length="257" mass="28571">MLVLTRRTDDLVTFPEVGISLRFLKVRAGQARVGIDAPKDISIVRGELQSEEIISESALADRFPMHCVPPEARHSIRNELHQISVGMHLYRELLAAGQIEEAECTFQDIEAALSRLNESKWLQRQASKPVSKNISIALVEDDQNERELLAGLLRLKGYRVQGYQDGQSALDDMSTSTPPNIILVDMLMPVVSGAETVRTLRENERFNSSAIFVVSGMTPDSSEISVGTGGADHWFCKPLNPECLIDAIEERVHTFSQ</sequence>
<dbReference type="InterPro" id="IPR011006">
    <property type="entry name" value="CheY-like_superfamily"/>
</dbReference>
<dbReference type="PANTHER" id="PTHR44591:SF14">
    <property type="entry name" value="PROTEIN PILG"/>
    <property type="match status" value="1"/>
</dbReference>
<keyword evidence="6" id="KW-1185">Reference proteome</keyword>
<comment type="caution">
    <text evidence="5">The sequence shown here is derived from an EMBL/GenBank/DDBJ whole genome shotgun (WGS) entry which is preliminary data.</text>
</comment>
<dbReference type="InterPro" id="IPR001789">
    <property type="entry name" value="Sig_transdc_resp-reg_receiver"/>
</dbReference>
<proteinExistence type="predicted"/>
<dbReference type="PROSITE" id="PS50110">
    <property type="entry name" value="RESPONSE_REGULATORY"/>
    <property type="match status" value="1"/>
</dbReference>
<dbReference type="Gene3D" id="2.60.40.4380">
    <property type="entry name" value="Translational regulator CsrA"/>
    <property type="match status" value="1"/>
</dbReference>
<evidence type="ECO:0000256" key="1">
    <source>
        <dbReference type="ARBA" id="ARBA00022553"/>
    </source>
</evidence>
<dbReference type="Proteomes" id="UP001239462">
    <property type="component" value="Unassembled WGS sequence"/>
</dbReference>
<dbReference type="CDD" id="cd17546">
    <property type="entry name" value="REC_hyHK_CKI1_RcsC-like"/>
    <property type="match status" value="1"/>
</dbReference>
<dbReference type="SUPFAM" id="SSF117130">
    <property type="entry name" value="CsrA-like"/>
    <property type="match status" value="1"/>
</dbReference>
<reference evidence="5 6" key="1">
    <citation type="submission" date="2023-06" db="EMBL/GenBank/DDBJ databases">
        <title>Roseiconus lacunae JC819 isolated from Gulf of Mannar region, Tamil Nadu.</title>
        <authorList>
            <person name="Pk S."/>
            <person name="Ch S."/>
            <person name="Ch V.R."/>
        </authorList>
    </citation>
    <scope>NUCLEOTIDE SEQUENCE [LARGE SCALE GENOMIC DNA]</scope>
    <source>
        <strain evidence="5 6">JC819</strain>
    </source>
</reference>
<dbReference type="InterPro" id="IPR050595">
    <property type="entry name" value="Bact_response_regulator"/>
</dbReference>
<feature type="domain" description="Response regulatory" evidence="4">
    <location>
        <begin position="135"/>
        <end position="252"/>
    </location>
</feature>
<dbReference type="SUPFAM" id="SSF52172">
    <property type="entry name" value="CheY-like"/>
    <property type="match status" value="1"/>
</dbReference>
<keyword evidence="2" id="KW-0902">Two-component regulatory system</keyword>
<dbReference type="Pfam" id="PF02599">
    <property type="entry name" value="CsrA"/>
    <property type="match status" value="1"/>
</dbReference>
<accession>A0ABT7PLB5</accession>
<gene>
    <name evidence="5" type="ORF">QTN89_17790</name>
</gene>
<organism evidence="5 6">
    <name type="scientific">Roseiconus lacunae</name>
    <dbReference type="NCBI Taxonomy" id="2605694"/>
    <lineage>
        <taxon>Bacteria</taxon>
        <taxon>Pseudomonadati</taxon>
        <taxon>Planctomycetota</taxon>
        <taxon>Planctomycetia</taxon>
        <taxon>Pirellulales</taxon>
        <taxon>Pirellulaceae</taxon>
        <taxon>Roseiconus</taxon>
    </lineage>
</organism>
<evidence type="ECO:0000256" key="3">
    <source>
        <dbReference type="PROSITE-ProRule" id="PRU00169"/>
    </source>
</evidence>
<protein>
    <submittedName>
        <fullName evidence="5">Response regulator</fullName>
    </submittedName>
</protein>
<evidence type="ECO:0000313" key="5">
    <source>
        <dbReference type="EMBL" id="MDM4017304.1"/>
    </source>
</evidence>
<dbReference type="Gene3D" id="3.40.50.2300">
    <property type="match status" value="1"/>
</dbReference>
<keyword evidence="1 3" id="KW-0597">Phosphoprotein</keyword>
<evidence type="ECO:0000313" key="6">
    <source>
        <dbReference type="Proteomes" id="UP001239462"/>
    </source>
</evidence>
<dbReference type="EMBL" id="JASZZN010000013">
    <property type="protein sequence ID" value="MDM4017304.1"/>
    <property type="molecule type" value="Genomic_DNA"/>
</dbReference>
<evidence type="ECO:0000256" key="2">
    <source>
        <dbReference type="ARBA" id="ARBA00023012"/>
    </source>
</evidence>
<dbReference type="PANTHER" id="PTHR44591">
    <property type="entry name" value="STRESS RESPONSE REGULATOR PROTEIN 1"/>
    <property type="match status" value="1"/>
</dbReference>
<dbReference type="Pfam" id="PF00072">
    <property type="entry name" value="Response_reg"/>
    <property type="match status" value="1"/>
</dbReference>